<evidence type="ECO:0000256" key="5">
    <source>
        <dbReference type="ARBA" id="ARBA00022989"/>
    </source>
</evidence>
<name>A0A7Y9DS45_9PSEU</name>
<accession>A0A7Y9DS45</accession>
<dbReference type="InterPro" id="IPR036259">
    <property type="entry name" value="MFS_trans_sf"/>
</dbReference>
<feature type="transmembrane region" description="Helical" evidence="7">
    <location>
        <begin position="281"/>
        <end position="303"/>
    </location>
</feature>
<dbReference type="InterPro" id="IPR050171">
    <property type="entry name" value="MFS_Transporters"/>
</dbReference>
<evidence type="ECO:0000256" key="2">
    <source>
        <dbReference type="ARBA" id="ARBA00022448"/>
    </source>
</evidence>
<comment type="caution">
    <text evidence="9">The sequence shown here is derived from an EMBL/GenBank/DDBJ whole genome shotgun (WGS) entry which is preliminary data.</text>
</comment>
<dbReference type="RefSeq" id="WP_179792454.1">
    <property type="nucleotide sequence ID" value="NZ_BAABHP010000018.1"/>
</dbReference>
<feature type="transmembrane region" description="Helical" evidence="7">
    <location>
        <begin position="379"/>
        <end position="396"/>
    </location>
</feature>
<dbReference type="InterPro" id="IPR020846">
    <property type="entry name" value="MFS_dom"/>
</dbReference>
<evidence type="ECO:0000256" key="4">
    <source>
        <dbReference type="ARBA" id="ARBA00022692"/>
    </source>
</evidence>
<reference evidence="9 10" key="1">
    <citation type="submission" date="2020-07" db="EMBL/GenBank/DDBJ databases">
        <title>Sequencing the genomes of 1000 actinobacteria strains.</title>
        <authorList>
            <person name="Klenk H.-P."/>
        </authorList>
    </citation>
    <scope>NUCLEOTIDE SEQUENCE [LARGE SCALE GENOMIC DNA]</scope>
    <source>
        <strain evidence="9 10">DSM 45772</strain>
    </source>
</reference>
<proteinExistence type="predicted"/>
<keyword evidence="3" id="KW-1003">Cell membrane</keyword>
<organism evidence="9 10">
    <name type="scientific">Actinomycetospora corticicola</name>
    <dbReference type="NCBI Taxonomy" id="663602"/>
    <lineage>
        <taxon>Bacteria</taxon>
        <taxon>Bacillati</taxon>
        <taxon>Actinomycetota</taxon>
        <taxon>Actinomycetes</taxon>
        <taxon>Pseudonocardiales</taxon>
        <taxon>Pseudonocardiaceae</taxon>
        <taxon>Actinomycetospora</taxon>
    </lineage>
</organism>
<dbReference type="SUPFAM" id="SSF103473">
    <property type="entry name" value="MFS general substrate transporter"/>
    <property type="match status" value="1"/>
</dbReference>
<keyword evidence="5 7" id="KW-1133">Transmembrane helix</keyword>
<dbReference type="GO" id="GO:0022857">
    <property type="term" value="F:transmembrane transporter activity"/>
    <property type="evidence" value="ECO:0007669"/>
    <property type="project" value="InterPro"/>
</dbReference>
<feature type="transmembrane region" description="Helical" evidence="7">
    <location>
        <begin position="348"/>
        <end position="373"/>
    </location>
</feature>
<sequence length="405" mass="40553">MSASPRVAAALRSPHSRVYLVGTSDALGLGLYLAITPLYLSQVIGLPVAAVGAVLAVAGVTSLVGAVPIGAFADRVGPRRALVVLFCARALAFLGLAVAADVGSATVILAAAGLLNRGIGPIVQSVVVPADESPTADQARSIRALARLRALRNAGIAAGGLPAALAVSIGVATGYRVVLGAAALTFAVAAVLSSRMPRDGSAPRRTPRLAALRNPHFAAVTAVYGLLTLPALMLSIGLPLWIVARTDAPGWSVGLVQVLNTLLVVLLQVRASRGTERFRRARLLVLGSGVVAALGALLVPVGARPAGAVTAVVVVIVAVLLLTASEIGATAGTMAIALDRMPAEGRAVALATFNLGFGVATVVGPPLITAAVAAGSTGWTSMAGLFLVSGLLVLPMRPRAGGDGR</sequence>
<evidence type="ECO:0000256" key="3">
    <source>
        <dbReference type="ARBA" id="ARBA00022475"/>
    </source>
</evidence>
<feature type="transmembrane region" description="Helical" evidence="7">
    <location>
        <begin position="217"/>
        <end position="242"/>
    </location>
</feature>
<keyword evidence="10" id="KW-1185">Reference proteome</keyword>
<dbReference type="InterPro" id="IPR011701">
    <property type="entry name" value="MFS"/>
</dbReference>
<evidence type="ECO:0000256" key="1">
    <source>
        <dbReference type="ARBA" id="ARBA00004651"/>
    </source>
</evidence>
<evidence type="ECO:0000313" key="9">
    <source>
        <dbReference type="EMBL" id="NYD34512.1"/>
    </source>
</evidence>
<dbReference type="Pfam" id="PF07690">
    <property type="entry name" value="MFS_1"/>
    <property type="match status" value="1"/>
</dbReference>
<keyword evidence="4 7" id="KW-0812">Transmembrane</keyword>
<keyword evidence="6 7" id="KW-0472">Membrane</keyword>
<protein>
    <submittedName>
        <fullName evidence="9">Putative MFS family arabinose efflux permease</fullName>
    </submittedName>
</protein>
<feature type="domain" description="Major facilitator superfamily (MFS) profile" evidence="8">
    <location>
        <begin position="14"/>
        <end position="401"/>
    </location>
</feature>
<dbReference type="EMBL" id="JACCBN010000001">
    <property type="protein sequence ID" value="NYD34512.1"/>
    <property type="molecule type" value="Genomic_DNA"/>
</dbReference>
<feature type="transmembrane region" description="Helical" evidence="7">
    <location>
        <begin position="18"/>
        <end position="40"/>
    </location>
</feature>
<evidence type="ECO:0000256" key="7">
    <source>
        <dbReference type="SAM" id="Phobius"/>
    </source>
</evidence>
<dbReference type="PROSITE" id="PS50850">
    <property type="entry name" value="MFS"/>
    <property type="match status" value="1"/>
</dbReference>
<feature type="transmembrane region" description="Helical" evidence="7">
    <location>
        <begin position="177"/>
        <end position="196"/>
    </location>
</feature>
<feature type="transmembrane region" description="Helical" evidence="7">
    <location>
        <begin position="309"/>
        <end position="336"/>
    </location>
</feature>
<dbReference type="PANTHER" id="PTHR23517:SF2">
    <property type="entry name" value="MULTIDRUG RESISTANCE PROTEIN MDTH"/>
    <property type="match status" value="1"/>
</dbReference>
<feature type="transmembrane region" description="Helical" evidence="7">
    <location>
        <begin position="46"/>
        <end position="69"/>
    </location>
</feature>
<gene>
    <name evidence="9" type="ORF">BJ983_000614</name>
</gene>
<dbReference type="AlphaFoldDB" id="A0A7Y9DS45"/>
<dbReference type="GO" id="GO:0005886">
    <property type="term" value="C:plasma membrane"/>
    <property type="evidence" value="ECO:0007669"/>
    <property type="project" value="UniProtKB-SubCell"/>
</dbReference>
<feature type="transmembrane region" description="Helical" evidence="7">
    <location>
        <begin position="248"/>
        <end position="269"/>
    </location>
</feature>
<evidence type="ECO:0000256" key="6">
    <source>
        <dbReference type="ARBA" id="ARBA00023136"/>
    </source>
</evidence>
<evidence type="ECO:0000313" key="10">
    <source>
        <dbReference type="Proteomes" id="UP000535890"/>
    </source>
</evidence>
<comment type="subcellular location">
    <subcellularLocation>
        <location evidence="1">Cell membrane</location>
        <topology evidence="1">Multi-pass membrane protein</topology>
    </subcellularLocation>
</comment>
<keyword evidence="2" id="KW-0813">Transport</keyword>
<dbReference type="Proteomes" id="UP000535890">
    <property type="component" value="Unassembled WGS sequence"/>
</dbReference>
<dbReference type="PANTHER" id="PTHR23517">
    <property type="entry name" value="RESISTANCE PROTEIN MDTM, PUTATIVE-RELATED-RELATED"/>
    <property type="match status" value="1"/>
</dbReference>
<evidence type="ECO:0000259" key="8">
    <source>
        <dbReference type="PROSITE" id="PS50850"/>
    </source>
</evidence>
<dbReference type="Gene3D" id="1.20.1250.20">
    <property type="entry name" value="MFS general substrate transporter like domains"/>
    <property type="match status" value="2"/>
</dbReference>